<evidence type="ECO:0000256" key="2">
    <source>
        <dbReference type="ARBA" id="ARBA00012934"/>
    </source>
</evidence>
<dbReference type="Pfam" id="PF00699">
    <property type="entry name" value="Urease_beta"/>
    <property type="match status" value="1"/>
</dbReference>
<protein>
    <recommendedName>
        <fullName evidence="2">urease</fullName>
        <ecNumber evidence="2">3.5.1.5</ecNumber>
    </recommendedName>
</protein>
<dbReference type="CDD" id="cd00407">
    <property type="entry name" value="Urease_beta"/>
    <property type="match status" value="1"/>
</dbReference>
<dbReference type="PIRSF" id="PIRSF001225">
    <property type="entry name" value="Urease_gammabeta"/>
    <property type="match status" value="1"/>
</dbReference>
<reference evidence="4" key="1">
    <citation type="submission" date="2023-03" db="EMBL/GenBank/DDBJ databases">
        <authorList>
            <person name="Steffen K."/>
            <person name="Cardenas P."/>
        </authorList>
    </citation>
    <scope>NUCLEOTIDE SEQUENCE</scope>
</reference>
<organism evidence="4 5">
    <name type="scientific">Geodia barretti</name>
    <name type="common">Barrett's horny sponge</name>
    <dbReference type="NCBI Taxonomy" id="519541"/>
    <lineage>
        <taxon>Eukaryota</taxon>
        <taxon>Metazoa</taxon>
        <taxon>Porifera</taxon>
        <taxon>Demospongiae</taxon>
        <taxon>Heteroscleromorpha</taxon>
        <taxon>Tetractinellida</taxon>
        <taxon>Astrophorina</taxon>
        <taxon>Geodiidae</taxon>
        <taxon>Geodia</taxon>
    </lineage>
</organism>
<dbReference type="AlphaFoldDB" id="A0AA35T2F6"/>
<dbReference type="GO" id="GO:0043419">
    <property type="term" value="P:urea catabolic process"/>
    <property type="evidence" value="ECO:0007669"/>
    <property type="project" value="InterPro"/>
</dbReference>
<dbReference type="Proteomes" id="UP001174909">
    <property type="component" value="Unassembled WGS sequence"/>
</dbReference>
<dbReference type="GO" id="GO:0009039">
    <property type="term" value="F:urease activity"/>
    <property type="evidence" value="ECO:0007669"/>
    <property type="project" value="UniProtKB-EC"/>
</dbReference>
<dbReference type="EMBL" id="CASHTH010003061">
    <property type="protein sequence ID" value="CAI8039757.1"/>
    <property type="molecule type" value="Genomic_DNA"/>
</dbReference>
<dbReference type="NCBIfam" id="TIGR00193">
    <property type="entry name" value="urease_gam"/>
    <property type="match status" value="1"/>
</dbReference>
<proteinExistence type="predicted"/>
<dbReference type="Pfam" id="PF00547">
    <property type="entry name" value="Urease_gamma"/>
    <property type="match status" value="1"/>
</dbReference>
<dbReference type="InterPro" id="IPR036463">
    <property type="entry name" value="Urease_gamma_sf"/>
</dbReference>
<keyword evidence="3" id="KW-0378">Hydrolase</keyword>
<dbReference type="NCBIfam" id="NF009671">
    <property type="entry name" value="PRK13192.1"/>
    <property type="match status" value="1"/>
</dbReference>
<sequence>MNLTPTEQERLTIFTAAQLAREHKRRGIKLSHPEAIAYICDELLMCAREGRTLKDLMGYGAEILTSDDVMPGVPELIPVIHVEAVFPDGAKLITVHQPIRPGTAESPPSPRAGEIITPDEEIELNAGRRTGSVTVQIGSHFHFFEINRALDFDRAATFGMRLDIPSGTAVRFEPGQEKEVALVEIGGRGRVTGFNSLTEGMIDSPEVKDQAIARAKAGGFRGA</sequence>
<dbReference type="Gene3D" id="2.10.150.10">
    <property type="entry name" value="Urease, beta subunit"/>
    <property type="match status" value="1"/>
</dbReference>
<dbReference type="SUPFAM" id="SSF54111">
    <property type="entry name" value="Urease, gamma-subunit"/>
    <property type="match status" value="1"/>
</dbReference>
<accession>A0AA35T2F6</accession>
<evidence type="ECO:0000256" key="1">
    <source>
        <dbReference type="ARBA" id="ARBA00004897"/>
    </source>
</evidence>
<evidence type="ECO:0000256" key="3">
    <source>
        <dbReference type="ARBA" id="ARBA00022801"/>
    </source>
</evidence>
<dbReference type="InterPro" id="IPR036461">
    <property type="entry name" value="Urease_betasu_sf"/>
</dbReference>
<comment type="caution">
    <text evidence="4">The sequence shown here is derived from an EMBL/GenBank/DDBJ whole genome shotgun (WGS) entry which is preliminary data.</text>
</comment>
<dbReference type="InterPro" id="IPR008223">
    <property type="entry name" value="Urease_gamma-beta_su"/>
</dbReference>
<evidence type="ECO:0000313" key="4">
    <source>
        <dbReference type="EMBL" id="CAI8039757.1"/>
    </source>
</evidence>
<dbReference type="PANTHER" id="PTHR33569:SF1">
    <property type="entry name" value="UREASE"/>
    <property type="match status" value="1"/>
</dbReference>
<dbReference type="NCBIfam" id="TIGR00192">
    <property type="entry name" value="urease_beta"/>
    <property type="match status" value="1"/>
</dbReference>
<dbReference type="GO" id="GO:0035550">
    <property type="term" value="C:urease complex"/>
    <property type="evidence" value="ECO:0007669"/>
    <property type="project" value="InterPro"/>
</dbReference>
<dbReference type="Gene3D" id="3.30.280.10">
    <property type="entry name" value="Urease, gamma-like subunit"/>
    <property type="match status" value="1"/>
</dbReference>
<dbReference type="InterPro" id="IPR002026">
    <property type="entry name" value="Urease_gamma/gamma-beta_su"/>
</dbReference>
<evidence type="ECO:0000313" key="5">
    <source>
        <dbReference type="Proteomes" id="UP001174909"/>
    </source>
</evidence>
<dbReference type="CDD" id="cd00390">
    <property type="entry name" value="Urease_gamma"/>
    <property type="match status" value="1"/>
</dbReference>
<dbReference type="SUPFAM" id="SSF51278">
    <property type="entry name" value="Urease, beta-subunit"/>
    <property type="match status" value="1"/>
</dbReference>
<keyword evidence="5" id="KW-1185">Reference proteome</keyword>
<dbReference type="EC" id="3.5.1.5" evidence="2"/>
<dbReference type="NCBIfam" id="NF009712">
    <property type="entry name" value="PRK13241.1"/>
    <property type="match status" value="1"/>
</dbReference>
<dbReference type="PANTHER" id="PTHR33569">
    <property type="entry name" value="UREASE"/>
    <property type="match status" value="1"/>
</dbReference>
<dbReference type="InterPro" id="IPR050069">
    <property type="entry name" value="Urease_subunit"/>
</dbReference>
<comment type="pathway">
    <text evidence="1">Nitrogen metabolism; urea degradation; CO(2) and NH(3) from urea (urease route): step 1/1.</text>
</comment>
<dbReference type="GO" id="GO:0016151">
    <property type="term" value="F:nickel cation binding"/>
    <property type="evidence" value="ECO:0007669"/>
    <property type="project" value="InterPro"/>
</dbReference>
<gene>
    <name evidence="4" type="ORF">GBAR_LOCUS22154</name>
</gene>
<dbReference type="InterPro" id="IPR002019">
    <property type="entry name" value="Urease_beta-like"/>
</dbReference>
<name>A0AA35T2F6_GEOBA</name>